<evidence type="ECO:0000256" key="1">
    <source>
        <dbReference type="SAM" id="MobiDB-lite"/>
    </source>
</evidence>
<proteinExistence type="predicted"/>
<dbReference type="KEGG" id="vg:77952025"/>
<evidence type="ECO:0000313" key="3">
    <source>
        <dbReference type="Proteomes" id="UP000827561"/>
    </source>
</evidence>
<organism evidence="2 3">
    <name type="scientific">Gordonia phage ChisanaKitsune</name>
    <dbReference type="NCBI Taxonomy" id="2871538"/>
    <lineage>
        <taxon>Viruses</taxon>
        <taxon>Duplodnaviria</taxon>
        <taxon>Heunggongvirae</taxon>
        <taxon>Uroviricota</taxon>
        <taxon>Caudoviricetes</taxon>
        <taxon>Chidieberevirus</taxon>
        <taxon>Chidieberevirus chisanakitsune</taxon>
    </lineage>
</organism>
<name>A0AAE8BX19_9CAUD</name>
<sequence>MAETRTPRLGLPQWSSGQSDSPSREDFNEAFLNLENRALSGQYGPLNDRPIPEVEGRLWIDQDGVIYRDTGTSWTQIGLPKNSVRIVKTEGTEPAVSIEVPSALGADALRIISDGKQRVRVTNIGDMQSSSVRLYSSDVAAPAANLPHTIGLTTKGANASGVTVYGQNAQTGNLVETKNSVGADLTQLTPTGDVNTLGRVHVGQLTSVDAQLFVQTQGASRPAALFRTPVNGLTNNTAFQIETANASQNVLKVDGTGRLAVGSRNNKSIIIGDNLGLNTNYTGANNGNAPISQGRAVFRNTTNGYGVAGLDIRQEPGDGPSASSMGLFAGQADINGVAPDRVRLGITPSRIGALFPASDPEWRPVVIKGAENQVARLLELQDFEGNPVSGIDQLGNITGRSITVSSTDPNVFPGPVTAGGIVTGTALRALQGSSSSAGVLSEARTDTNLPHFVARDQDAKERFRVNNDGTIEVGKDTSAVPAGAVLMTLRGQQYRQNGRKLQSYDQAAGRWGSFESANSAEYYTQSQQDVKDQWVAINWFGEVNDTESAYGFTSGTSKITVPWTGLYDVRALAHVEMNFTGGGTATFRVNNVNEMKYRRDFARVLGWDVCTLSLNDLLLLNAGDTLEFIVRIDSWLFSTKTLNTGDYRSRLSLRFSGNP</sequence>
<gene>
    <name evidence="2" type="primary">54</name>
    <name evidence="2" type="ORF">SEA_CHISANAKITSUNE_54</name>
</gene>
<dbReference type="RefSeq" id="YP_010675701.1">
    <property type="nucleotide sequence ID" value="NC_071006.1"/>
</dbReference>
<dbReference type="EMBL" id="MZ820089">
    <property type="protein sequence ID" value="QZE10823.1"/>
    <property type="molecule type" value="Genomic_DNA"/>
</dbReference>
<dbReference type="Proteomes" id="UP000827561">
    <property type="component" value="Segment"/>
</dbReference>
<feature type="region of interest" description="Disordered" evidence="1">
    <location>
        <begin position="1"/>
        <end position="25"/>
    </location>
</feature>
<protein>
    <submittedName>
        <fullName evidence="2">Uncharacterized protein</fullName>
    </submittedName>
</protein>
<keyword evidence="3" id="KW-1185">Reference proteome</keyword>
<accession>A0AAE8BX19</accession>
<dbReference type="GeneID" id="77952025"/>
<evidence type="ECO:0000313" key="2">
    <source>
        <dbReference type="EMBL" id="QZE10823.1"/>
    </source>
</evidence>
<reference evidence="2 3" key="1">
    <citation type="submission" date="2021-08" db="EMBL/GenBank/DDBJ databases">
        <authorList>
            <person name="Abebe M.A."/>
            <person name="Anderson J.Z."/>
            <person name="Burris R."/>
            <person name="Durrani M."/>
            <person name="Fetterly M.N."/>
            <person name="Fowler R.A."/>
            <person name="Friedman A."/>
            <person name="Khuong T.M."/>
            <person name="Konnor C.A."/>
            <person name="Madden B.G."/>
            <person name="Makula M.N."/>
            <person name="McTigue K."/>
            <person name="Morgan A.R."/>
            <person name="Qureshi S.I."/>
            <person name="Rainey M."/>
            <person name="Scherer A.E."/>
            <person name="Singer L."/>
            <person name="Thakar S.M."/>
            <person name="Truong P."/>
            <person name="Zaeean M.H."/>
            <person name="Balish M.F."/>
            <person name="Garlena R.A."/>
            <person name="Russell D.A."/>
            <person name="Jacobs-Sera D."/>
            <person name="Hatfull G.F."/>
        </authorList>
    </citation>
    <scope>NUCLEOTIDE SEQUENCE [LARGE SCALE GENOMIC DNA]</scope>
</reference>